<dbReference type="InterPro" id="IPR011650">
    <property type="entry name" value="Peptidase_M20_dimer"/>
</dbReference>
<dbReference type="InterPro" id="IPR017144">
    <property type="entry name" value="Xaa-Arg_dipeptidase"/>
</dbReference>
<dbReference type="FunFam" id="3.30.70.360:FF:000004">
    <property type="entry name" value="Peptidase M20 domain-containing protein 2"/>
    <property type="match status" value="1"/>
</dbReference>
<dbReference type="GO" id="GO:0046657">
    <property type="term" value="P:folic acid catabolic process"/>
    <property type="evidence" value="ECO:0007669"/>
    <property type="project" value="TreeGrafter"/>
</dbReference>
<keyword evidence="3" id="KW-0378">Hydrolase</keyword>
<dbReference type="Pfam" id="PF07687">
    <property type="entry name" value="M20_dimer"/>
    <property type="match status" value="1"/>
</dbReference>
<evidence type="ECO:0000259" key="2">
    <source>
        <dbReference type="Pfam" id="PF07687"/>
    </source>
</evidence>
<dbReference type="NCBIfam" id="TIGR01891">
    <property type="entry name" value="amidohydrolases"/>
    <property type="match status" value="1"/>
</dbReference>
<dbReference type="Proteomes" id="UP000070617">
    <property type="component" value="Unassembled WGS sequence"/>
</dbReference>
<dbReference type="PIRSF" id="PIRSF037226">
    <property type="entry name" value="Amidohydrolase_ACY1L2_prd"/>
    <property type="match status" value="1"/>
</dbReference>
<dbReference type="GO" id="GO:0005737">
    <property type="term" value="C:cytoplasm"/>
    <property type="evidence" value="ECO:0007669"/>
    <property type="project" value="TreeGrafter"/>
</dbReference>
<evidence type="ECO:0000313" key="3">
    <source>
        <dbReference type="EMBL" id="KXA13459.1"/>
    </source>
</evidence>
<dbReference type="EMBL" id="LRPX01000069">
    <property type="protein sequence ID" value="KXA13459.1"/>
    <property type="molecule type" value="Genomic_DNA"/>
</dbReference>
<feature type="domain" description="Peptidase M20 dimerisation" evidence="2">
    <location>
        <begin position="167"/>
        <end position="257"/>
    </location>
</feature>
<proteinExistence type="inferred from homology"/>
<evidence type="ECO:0000313" key="4">
    <source>
        <dbReference type="Proteomes" id="UP000070617"/>
    </source>
</evidence>
<dbReference type="Gene3D" id="3.40.630.10">
    <property type="entry name" value="Zn peptidases"/>
    <property type="match status" value="1"/>
</dbReference>
<dbReference type="AlphaFoldDB" id="A0A133NB00"/>
<comment type="caution">
    <text evidence="3">The sequence shown here is derived from an EMBL/GenBank/DDBJ whole genome shotgun (WGS) entry which is preliminary data.</text>
</comment>
<dbReference type="InterPro" id="IPR002933">
    <property type="entry name" value="Peptidase_M20"/>
</dbReference>
<organism evidence="3 4">
    <name type="scientific">Fusobacterium equinum</name>
    <dbReference type="NCBI Taxonomy" id="134605"/>
    <lineage>
        <taxon>Bacteria</taxon>
        <taxon>Fusobacteriati</taxon>
        <taxon>Fusobacteriota</taxon>
        <taxon>Fusobacteriia</taxon>
        <taxon>Fusobacteriales</taxon>
        <taxon>Fusobacteriaceae</taxon>
        <taxon>Fusobacterium</taxon>
    </lineage>
</organism>
<dbReference type="InterPro" id="IPR036264">
    <property type="entry name" value="Bact_exopeptidase_dim_dom"/>
</dbReference>
<dbReference type="RefSeq" id="WP_008801649.1">
    <property type="nucleotide sequence ID" value="NZ_KQ956559.1"/>
</dbReference>
<dbReference type="GO" id="GO:0016805">
    <property type="term" value="F:dipeptidase activity"/>
    <property type="evidence" value="ECO:0007669"/>
    <property type="project" value="InterPro"/>
</dbReference>
<dbReference type="PANTHER" id="PTHR30575:SF0">
    <property type="entry name" value="XAA-ARG DIPEPTIDASE"/>
    <property type="match status" value="1"/>
</dbReference>
<sequence>MKETLSHYIDQNQKEILEMADFIFDHPELGLQEFQAVTNIKNYLKKHQFQMEENIYGFETAFRASYQVGTGGPSIGLLCEYDALEGLGHACAHHMQGPSIVATAVALQEVLKDYNFNIIVYGTPAEETLGAKVAMSERGAFSDIDIALMMHGSPTTTTDVKSMALSNFDIIFHGVSSHAALAPEKGRSALDGILLMMQGIEFLREHVKEDTRMHYTITDGGGAANVVPKIAKAKLSLRSYDRQYLDSVVERVKKVIQGAAMMTETSCEIIQTKALDSKIPVLSLNELLMENAKLLSAPRITPPREKTGSTDFGNVMYRVPGSCIRIAFVPEGSSSHSDVYLEKGKTEEAHDAILLASKILAYTAYDLISNPENLKKIQKEFKEKKEG</sequence>
<dbReference type="Pfam" id="PF01546">
    <property type="entry name" value="Peptidase_M20"/>
    <property type="match status" value="1"/>
</dbReference>
<dbReference type="Gene3D" id="3.30.70.360">
    <property type="match status" value="1"/>
</dbReference>
<dbReference type="InterPro" id="IPR017439">
    <property type="entry name" value="Amidohydrolase"/>
</dbReference>
<reference evidence="4" key="1">
    <citation type="submission" date="2016-01" db="EMBL/GenBank/DDBJ databases">
        <authorList>
            <person name="Mitreva M."/>
            <person name="Pepin K.H."/>
            <person name="Mihindukulasuriya K.A."/>
            <person name="Fulton R."/>
            <person name="Fronick C."/>
            <person name="O'Laughlin M."/>
            <person name="Miner T."/>
            <person name="Herter B."/>
            <person name="Rosa B.A."/>
            <person name="Cordes M."/>
            <person name="Tomlinson C."/>
            <person name="Wollam A."/>
            <person name="Palsikar V.B."/>
            <person name="Mardis E.R."/>
            <person name="Wilson R.K."/>
        </authorList>
    </citation>
    <scope>NUCLEOTIDE SEQUENCE [LARGE SCALE GENOMIC DNA]</scope>
    <source>
        <strain evidence="4">CMW8396</strain>
    </source>
</reference>
<accession>A0A133NB00</accession>
<dbReference type="SUPFAM" id="SSF53187">
    <property type="entry name" value="Zn-dependent exopeptidases"/>
    <property type="match status" value="1"/>
</dbReference>
<dbReference type="PANTHER" id="PTHR30575">
    <property type="entry name" value="PEPTIDASE M20"/>
    <property type="match status" value="1"/>
</dbReference>
<evidence type="ECO:0000256" key="1">
    <source>
        <dbReference type="PIRNR" id="PIRNR037226"/>
    </source>
</evidence>
<dbReference type="PATRIC" id="fig|134605.3.peg.1347"/>
<keyword evidence="4" id="KW-1185">Reference proteome</keyword>
<dbReference type="GO" id="GO:0071713">
    <property type="term" value="F:para-aminobenzoyl-glutamate hydrolase activity"/>
    <property type="evidence" value="ECO:0007669"/>
    <property type="project" value="TreeGrafter"/>
</dbReference>
<name>A0A133NB00_9FUSO</name>
<gene>
    <name evidence="3" type="ORF">HMPREF3206_01360</name>
</gene>
<dbReference type="STRING" id="134605.HMPREF3206_01360"/>
<dbReference type="InterPro" id="IPR052030">
    <property type="entry name" value="Peptidase_M20/M20A_hydrolases"/>
</dbReference>
<comment type="similarity">
    <text evidence="1">Belongs to the peptidase M20A family.</text>
</comment>
<protein>
    <recommendedName>
        <fullName evidence="1">Peptidase M20 domain-containing protein 2</fullName>
    </recommendedName>
</protein>
<dbReference type="SUPFAM" id="SSF55031">
    <property type="entry name" value="Bacterial exopeptidase dimerisation domain"/>
    <property type="match status" value="1"/>
</dbReference>
<dbReference type="CDD" id="cd03887">
    <property type="entry name" value="M20_Acy1L2"/>
    <property type="match status" value="1"/>
</dbReference>